<proteinExistence type="predicted"/>
<evidence type="ECO:0000313" key="1">
    <source>
        <dbReference type="EMBL" id="KAG6487970.1"/>
    </source>
</evidence>
<dbReference type="Proteomes" id="UP000734854">
    <property type="component" value="Unassembled WGS sequence"/>
</dbReference>
<name>A0A8J5KSV7_ZINOF</name>
<comment type="caution">
    <text evidence="1">The sequence shown here is derived from an EMBL/GenBank/DDBJ whole genome shotgun (WGS) entry which is preliminary data.</text>
</comment>
<reference evidence="1 2" key="1">
    <citation type="submission" date="2020-08" db="EMBL/GenBank/DDBJ databases">
        <title>Plant Genome Project.</title>
        <authorList>
            <person name="Zhang R.-G."/>
        </authorList>
    </citation>
    <scope>NUCLEOTIDE SEQUENCE [LARGE SCALE GENOMIC DNA]</scope>
    <source>
        <tissue evidence="1">Rhizome</tissue>
    </source>
</reference>
<dbReference type="AlphaFoldDB" id="A0A8J5KSV7"/>
<protein>
    <submittedName>
        <fullName evidence="1">Uncharacterized protein</fullName>
    </submittedName>
</protein>
<sequence>MLLPSPSSSAEHRQRSNFPAMAAAKICFQRPVDSLRRKLKKPLFKGDARVRRRRGAGWWRRSALLFWKQTHQGTRAAGSPACGGALIPRSCGPCTSLRAAATPGSRGR</sequence>
<gene>
    <name evidence="1" type="ORF">ZIOFF_056728</name>
</gene>
<dbReference type="EMBL" id="JACMSC010000015">
    <property type="protein sequence ID" value="KAG6487970.1"/>
    <property type="molecule type" value="Genomic_DNA"/>
</dbReference>
<evidence type="ECO:0000313" key="2">
    <source>
        <dbReference type="Proteomes" id="UP000734854"/>
    </source>
</evidence>
<keyword evidence="2" id="KW-1185">Reference proteome</keyword>
<accession>A0A8J5KSV7</accession>
<organism evidence="1 2">
    <name type="scientific">Zingiber officinale</name>
    <name type="common">Ginger</name>
    <name type="synonym">Amomum zingiber</name>
    <dbReference type="NCBI Taxonomy" id="94328"/>
    <lineage>
        <taxon>Eukaryota</taxon>
        <taxon>Viridiplantae</taxon>
        <taxon>Streptophyta</taxon>
        <taxon>Embryophyta</taxon>
        <taxon>Tracheophyta</taxon>
        <taxon>Spermatophyta</taxon>
        <taxon>Magnoliopsida</taxon>
        <taxon>Liliopsida</taxon>
        <taxon>Zingiberales</taxon>
        <taxon>Zingiberaceae</taxon>
        <taxon>Zingiber</taxon>
    </lineage>
</organism>